<gene>
    <name evidence="2" type="ORF">ACFSW8_10730</name>
</gene>
<evidence type="ECO:0000313" key="3">
    <source>
        <dbReference type="Proteomes" id="UP001597389"/>
    </source>
</evidence>
<organism evidence="2 3">
    <name type="scientific">Rubritalea tangerina</name>
    <dbReference type="NCBI Taxonomy" id="430798"/>
    <lineage>
        <taxon>Bacteria</taxon>
        <taxon>Pseudomonadati</taxon>
        <taxon>Verrucomicrobiota</taxon>
        <taxon>Verrucomicrobiia</taxon>
        <taxon>Verrucomicrobiales</taxon>
        <taxon>Rubritaleaceae</taxon>
        <taxon>Rubritalea</taxon>
    </lineage>
</organism>
<dbReference type="RefSeq" id="WP_377087703.1">
    <property type="nucleotide sequence ID" value="NZ_JBHSJL010000014.1"/>
</dbReference>
<evidence type="ECO:0000259" key="1">
    <source>
        <dbReference type="Pfam" id="PF21880"/>
    </source>
</evidence>
<reference evidence="3" key="1">
    <citation type="journal article" date="2019" name="Int. J. Syst. Evol. Microbiol.">
        <title>The Global Catalogue of Microorganisms (GCM) 10K type strain sequencing project: providing services to taxonomists for standard genome sequencing and annotation.</title>
        <authorList>
            <consortium name="The Broad Institute Genomics Platform"/>
            <consortium name="The Broad Institute Genome Sequencing Center for Infectious Disease"/>
            <person name="Wu L."/>
            <person name="Ma J."/>
        </authorList>
    </citation>
    <scope>NUCLEOTIDE SEQUENCE [LARGE SCALE GENOMIC DNA]</scope>
    <source>
        <strain evidence="3">CCUG 57942</strain>
    </source>
</reference>
<evidence type="ECO:0000313" key="2">
    <source>
        <dbReference type="EMBL" id="MFD2159375.1"/>
    </source>
</evidence>
<dbReference type="Pfam" id="PF21880">
    <property type="entry name" value="DUF6916"/>
    <property type="match status" value="1"/>
</dbReference>
<dbReference type="EMBL" id="JBHUJB010000044">
    <property type="protein sequence ID" value="MFD2159375.1"/>
    <property type="molecule type" value="Genomic_DNA"/>
</dbReference>
<dbReference type="Proteomes" id="UP001597389">
    <property type="component" value="Unassembled WGS sequence"/>
</dbReference>
<dbReference type="InterPro" id="IPR054209">
    <property type="entry name" value="DUF6916"/>
</dbReference>
<comment type="caution">
    <text evidence="2">The sequence shown here is derived from an EMBL/GenBank/DDBJ whole genome shotgun (WGS) entry which is preliminary data.</text>
</comment>
<accession>A0ABW4ZBK5</accession>
<feature type="domain" description="DUF6916" evidence="1">
    <location>
        <begin position="6"/>
        <end position="69"/>
    </location>
</feature>
<name>A0ABW4ZBK5_9BACT</name>
<sequence>MDSLLDFKEYEGERFDVYIGEEKVDEVDLVRTGALRQGRSRGYPGVRRDPFELLFRAASDRMMNQSVRLVGKVEFEIFFNPGCYHIDESTGEKVTEYWCLFA</sequence>
<protein>
    <submittedName>
        <fullName evidence="2">DUF6916 family protein</fullName>
    </submittedName>
</protein>
<proteinExistence type="predicted"/>
<keyword evidence="3" id="KW-1185">Reference proteome</keyword>